<dbReference type="OrthoDB" id="7951256at2"/>
<evidence type="ECO:0000313" key="1">
    <source>
        <dbReference type="EMBL" id="PWJ78419.1"/>
    </source>
</evidence>
<organism evidence="1 2">
    <name type="scientific">Pseudaminobacter salicylatoxidans</name>
    <dbReference type="NCBI Taxonomy" id="93369"/>
    <lineage>
        <taxon>Bacteria</taxon>
        <taxon>Pseudomonadati</taxon>
        <taxon>Pseudomonadota</taxon>
        <taxon>Alphaproteobacteria</taxon>
        <taxon>Hyphomicrobiales</taxon>
        <taxon>Phyllobacteriaceae</taxon>
        <taxon>Pseudaminobacter</taxon>
    </lineage>
</organism>
<keyword evidence="2" id="KW-1185">Reference proteome</keyword>
<dbReference type="EMBL" id="QGGG01000016">
    <property type="protein sequence ID" value="PWJ78419.1"/>
    <property type="molecule type" value="Genomic_DNA"/>
</dbReference>
<accession>A0A316BVY0</accession>
<dbReference type="Proteomes" id="UP000245396">
    <property type="component" value="Unassembled WGS sequence"/>
</dbReference>
<dbReference type="RefSeq" id="WP_019171962.1">
    <property type="nucleotide sequence ID" value="NZ_QGGG01000016.1"/>
</dbReference>
<comment type="caution">
    <text evidence="1">The sequence shown here is derived from an EMBL/GenBank/DDBJ whole genome shotgun (WGS) entry which is preliminary data.</text>
</comment>
<name>A0A316BVY0_PSESE</name>
<evidence type="ECO:0000313" key="2">
    <source>
        <dbReference type="Proteomes" id="UP000245396"/>
    </source>
</evidence>
<sequence>MTRLRIEKFINGERETTVNVPLFAVRALNAVLPSSALGSLGMHGIDLSKILEAKRSGAAYSTTLDLHEHGVAKTVVVSLA</sequence>
<gene>
    <name evidence="1" type="ORF">C7441_11686</name>
</gene>
<protein>
    <submittedName>
        <fullName evidence="1">Uncharacterized protein</fullName>
    </submittedName>
</protein>
<reference evidence="1 2" key="1">
    <citation type="submission" date="2018-05" db="EMBL/GenBank/DDBJ databases">
        <title>Genomic Encyclopedia of Type Strains, Phase IV (KMG-IV): sequencing the most valuable type-strain genomes for metagenomic binning, comparative biology and taxonomic classification.</title>
        <authorList>
            <person name="Goeker M."/>
        </authorList>
    </citation>
    <scope>NUCLEOTIDE SEQUENCE [LARGE SCALE GENOMIC DNA]</scope>
    <source>
        <strain evidence="1 2">DSM 6986</strain>
    </source>
</reference>
<proteinExistence type="predicted"/>
<dbReference type="AlphaFoldDB" id="A0A316BVY0"/>